<proteinExistence type="predicted"/>
<evidence type="ECO:0000313" key="4">
    <source>
        <dbReference type="Proteomes" id="UP000439591"/>
    </source>
</evidence>
<dbReference type="Proteomes" id="UP000435877">
    <property type="component" value="Unassembled WGS sequence"/>
</dbReference>
<gene>
    <name evidence="1" type="ORF">IHBHHGIJ_02559</name>
    <name evidence="2" type="ORF">KFEGEMFD_02746</name>
</gene>
<name>A0A5S9NTL7_9GAMM</name>
<accession>A0A5S9NTL7</accession>
<dbReference type="AlphaFoldDB" id="A0A5S9NTL7"/>
<evidence type="ECO:0000313" key="1">
    <source>
        <dbReference type="EMBL" id="CAA0094024.1"/>
    </source>
</evidence>
<sequence>MNTLTKETASVLANLLSSSVTTCYNDDLVAILGTGREPDNKAAIQSWLLSRLPYFEQEVSDRIMAHSAAMLDLFLNDVRVEIAIGFGLELPLQNDFIPSKELSNQELRCIARSIYLLMLGEGTRTYLDALIRVALGGDDNVVDSIAAWLSSQVSGYVYNPSELTIPLAQRFMKKLKQVSETY</sequence>
<keyword evidence="3" id="KW-1185">Reference proteome</keyword>
<protein>
    <submittedName>
        <fullName evidence="1">Uncharacterized protein</fullName>
    </submittedName>
</protein>
<dbReference type="EMBL" id="CACSIK010000001">
    <property type="protein sequence ID" value="CAA0094024.1"/>
    <property type="molecule type" value="Genomic_DNA"/>
</dbReference>
<dbReference type="EMBL" id="CACSIM010000004">
    <property type="protein sequence ID" value="CAA0112125.1"/>
    <property type="molecule type" value="Genomic_DNA"/>
</dbReference>
<evidence type="ECO:0000313" key="3">
    <source>
        <dbReference type="Proteomes" id="UP000435877"/>
    </source>
</evidence>
<dbReference type="RefSeq" id="WP_159269080.1">
    <property type="nucleotide sequence ID" value="NZ_CACSIK010000001.1"/>
</dbReference>
<reference evidence="3 4" key="1">
    <citation type="submission" date="2019-11" db="EMBL/GenBank/DDBJ databases">
        <authorList>
            <person name="Holert J."/>
        </authorList>
    </citation>
    <scope>NUCLEOTIDE SEQUENCE [LARGE SCALE GENOMIC DNA]</scope>
    <source>
        <strain evidence="2">BC3_2A</strain>
        <strain evidence="1">SB11_1A</strain>
    </source>
</reference>
<organism evidence="1 3">
    <name type="scientific">Zhongshania aliphaticivorans</name>
    <dbReference type="NCBI Taxonomy" id="1470434"/>
    <lineage>
        <taxon>Bacteria</taxon>
        <taxon>Pseudomonadati</taxon>
        <taxon>Pseudomonadota</taxon>
        <taxon>Gammaproteobacteria</taxon>
        <taxon>Cellvibrionales</taxon>
        <taxon>Spongiibacteraceae</taxon>
        <taxon>Zhongshania</taxon>
    </lineage>
</organism>
<dbReference type="Proteomes" id="UP000439591">
    <property type="component" value="Unassembled WGS sequence"/>
</dbReference>
<evidence type="ECO:0000313" key="2">
    <source>
        <dbReference type="EMBL" id="CAA0112125.1"/>
    </source>
</evidence>